<keyword evidence="3" id="KW-1185">Reference proteome</keyword>
<evidence type="ECO:0000313" key="2">
    <source>
        <dbReference type="EMBL" id="BCI87082.1"/>
    </source>
</evidence>
<name>A0A7G1IB56_MYCKA</name>
<proteinExistence type="predicted"/>
<protein>
    <recommendedName>
        <fullName evidence="1">Thioester domain-containing protein</fullName>
    </recommendedName>
</protein>
<dbReference type="Pfam" id="PF08341">
    <property type="entry name" value="TED"/>
    <property type="match status" value="1"/>
</dbReference>
<dbReference type="EMBL" id="AP023343">
    <property type="protein sequence ID" value="BCI87082.1"/>
    <property type="molecule type" value="Genomic_DNA"/>
</dbReference>
<reference evidence="2 3" key="1">
    <citation type="submission" date="2020-07" db="EMBL/GenBank/DDBJ databases">
        <title>Mycobacterium kansasii (former subtype) with zoonotic potential isolated from diseased indoor pet cat, Japan.</title>
        <authorList>
            <person name="Fukano H."/>
            <person name="Terazono T."/>
            <person name="Hoshino Y."/>
        </authorList>
    </citation>
    <scope>NUCLEOTIDE SEQUENCE [LARGE SCALE GENOMIC DNA]</scope>
    <source>
        <strain evidence="2 3">Kuro-I</strain>
    </source>
</reference>
<evidence type="ECO:0000259" key="1">
    <source>
        <dbReference type="Pfam" id="PF08341"/>
    </source>
</evidence>
<sequence>MTVLSIPHRAPAPVATRRRIRLRPATELTRMTRYRGGTYSHTVDRIVFADGTTARTDLIRLNPNVQAYSLDFTGVAPHQPSPYRLGTWSALPHLRTRDCEAEVDWILRNSFPVCPIAELSRRLRAAGYPLGPANISEHEAIAATQAAIWCFTNGMALDTRPLNAPVAVHRGPGPVLTFEFDGRPQLGGYSLWTASDTPWR</sequence>
<evidence type="ECO:0000313" key="3">
    <source>
        <dbReference type="Proteomes" id="UP000516380"/>
    </source>
</evidence>
<accession>A0A7G1IB56</accession>
<feature type="domain" description="Thioester" evidence="1">
    <location>
        <begin position="67"/>
        <end position="156"/>
    </location>
</feature>
<dbReference type="Gene3D" id="1.10.150.480">
    <property type="match status" value="1"/>
</dbReference>
<dbReference type="InterPro" id="IPR023849">
    <property type="entry name" value="TQXA_dom"/>
</dbReference>
<dbReference type="AlphaFoldDB" id="A0A7G1IB56"/>
<organism evidence="2 3">
    <name type="scientific">Mycobacterium kansasii</name>
    <dbReference type="NCBI Taxonomy" id="1768"/>
    <lineage>
        <taxon>Bacteria</taxon>
        <taxon>Bacillati</taxon>
        <taxon>Actinomycetota</taxon>
        <taxon>Actinomycetes</taxon>
        <taxon>Mycobacteriales</taxon>
        <taxon>Mycobacteriaceae</taxon>
        <taxon>Mycobacterium</taxon>
    </lineage>
</organism>
<dbReference type="NCBIfam" id="TIGR03934">
    <property type="entry name" value="TQXA_dom"/>
    <property type="match status" value="1"/>
</dbReference>
<dbReference type="Proteomes" id="UP000516380">
    <property type="component" value="Chromosome"/>
</dbReference>
<dbReference type="InterPro" id="IPR013552">
    <property type="entry name" value="Thioester_dom"/>
</dbReference>
<gene>
    <name evidence="2" type="ORF">NIIDMKKI_22880</name>
</gene>